<dbReference type="OrthoDB" id="2757721at2759"/>
<dbReference type="PROSITE" id="PS50294">
    <property type="entry name" value="WD_REPEATS_REGION"/>
    <property type="match status" value="1"/>
</dbReference>
<accession>A0A2G8SIV9</accession>
<dbReference type="SUPFAM" id="SSF50998">
    <property type="entry name" value="Quinoprotein alcohol dehydrogenase-like"/>
    <property type="match status" value="1"/>
</dbReference>
<dbReference type="InterPro" id="IPR011047">
    <property type="entry name" value="Quinoprotein_ADH-like_sf"/>
</dbReference>
<dbReference type="STRING" id="1077348.A0A2G8SIV9"/>
<keyword evidence="2" id="KW-0677">Repeat</keyword>
<dbReference type="CDD" id="cd00200">
    <property type="entry name" value="WD40"/>
    <property type="match status" value="1"/>
</dbReference>
<dbReference type="InterPro" id="IPR015943">
    <property type="entry name" value="WD40/YVTN_repeat-like_dom_sf"/>
</dbReference>
<dbReference type="AlphaFoldDB" id="A0A2G8SIV9"/>
<evidence type="ECO:0000256" key="2">
    <source>
        <dbReference type="ARBA" id="ARBA00022737"/>
    </source>
</evidence>
<dbReference type="PROSITE" id="PS50082">
    <property type="entry name" value="WD_REPEATS_2"/>
    <property type="match status" value="1"/>
</dbReference>
<name>A0A2G8SIV9_9APHY</name>
<keyword evidence="1 3" id="KW-0853">WD repeat</keyword>
<dbReference type="EMBL" id="AYKW01000007">
    <property type="protein sequence ID" value="PIL33657.1"/>
    <property type="molecule type" value="Genomic_DNA"/>
</dbReference>
<keyword evidence="5" id="KW-1185">Reference proteome</keyword>
<dbReference type="Gene3D" id="2.130.10.10">
    <property type="entry name" value="YVTN repeat-like/Quinoprotein amine dehydrogenase"/>
    <property type="match status" value="2"/>
</dbReference>
<gene>
    <name evidence="4" type="ORF">GSI_04280</name>
</gene>
<dbReference type="PANTHER" id="PTHR19848">
    <property type="entry name" value="WD40 REPEAT PROTEIN"/>
    <property type="match status" value="1"/>
</dbReference>
<evidence type="ECO:0000256" key="3">
    <source>
        <dbReference type="PROSITE-ProRule" id="PRU00221"/>
    </source>
</evidence>
<reference evidence="4 5" key="1">
    <citation type="journal article" date="2015" name="Sci. Rep.">
        <title>Chromosome-level genome map provides insights into diverse defense mechanisms in the medicinal fungus Ganoderma sinense.</title>
        <authorList>
            <person name="Zhu Y."/>
            <person name="Xu J."/>
            <person name="Sun C."/>
            <person name="Zhou S."/>
            <person name="Xu H."/>
            <person name="Nelson D.R."/>
            <person name="Qian J."/>
            <person name="Song J."/>
            <person name="Luo H."/>
            <person name="Xiang L."/>
            <person name="Li Y."/>
            <person name="Xu Z."/>
            <person name="Ji A."/>
            <person name="Wang L."/>
            <person name="Lu S."/>
            <person name="Hayward A."/>
            <person name="Sun W."/>
            <person name="Li X."/>
            <person name="Schwartz D.C."/>
            <person name="Wang Y."/>
            <person name="Chen S."/>
        </authorList>
    </citation>
    <scope>NUCLEOTIDE SEQUENCE [LARGE SCALE GENOMIC DNA]</scope>
    <source>
        <strain evidence="4 5">ZZ0214-1</strain>
    </source>
</reference>
<protein>
    <submittedName>
        <fullName evidence="4">Uncharacterized protein</fullName>
    </submittedName>
</protein>
<evidence type="ECO:0000256" key="1">
    <source>
        <dbReference type="ARBA" id="ARBA00022574"/>
    </source>
</evidence>
<proteinExistence type="predicted"/>
<feature type="repeat" description="WD" evidence="3">
    <location>
        <begin position="208"/>
        <end position="249"/>
    </location>
</feature>
<evidence type="ECO:0000313" key="5">
    <source>
        <dbReference type="Proteomes" id="UP000230002"/>
    </source>
</evidence>
<comment type="caution">
    <text evidence="4">The sequence shown here is derived from an EMBL/GenBank/DDBJ whole genome shotgun (WGS) entry which is preliminary data.</text>
</comment>
<dbReference type="PANTHER" id="PTHR19848:SF8">
    <property type="entry name" value="F-BOX AND WD REPEAT DOMAIN CONTAINING 7"/>
    <property type="match status" value="1"/>
</dbReference>
<sequence>MPLLSLSPDDRRLISASIKAVEDESIIVWDIGDSISQAAVLECPKDLAACAWSPDGALIAAVTFGGTVRVWDGKTLQQLGQLDGMLRDGKMIDLFRCGFEPPDPPWSTCVQFSPDARYLAWALTPRSYHCSIWKPRAGEQPTSLPPHTCDDVTQCESRHTHATPGALAFDPEGRRIATAHEWSYSRPTPEECAVRVWDVATGAILATLTGHTECVMAVSFSPDGSALLSISRDGSVRIWDALSGEHRMTLGGNSAPIAAACFSPCGEYVATGSRWKEQAARLWRMDDGSCVAVFPVFQGCAHHIAFSPNGESLALGTPSGIVHIHRLSDIVGHKTDDCRMLKVD</sequence>
<evidence type="ECO:0000313" key="4">
    <source>
        <dbReference type="EMBL" id="PIL33657.1"/>
    </source>
</evidence>
<dbReference type="SMART" id="SM00320">
    <property type="entry name" value="WD40"/>
    <property type="match status" value="5"/>
</dbReference>
<dbReference type="InterPro" id="IPR001680">
    <property type="entry name" value="WD40_rpt"/>
</dbReference>
<organism evidence="4 5">
    <name type="scientific">Ganoderma sinense ZZ0214-1</name>
    <dbReference type="NCBI Taxonomy" id="1077348"/>
    <lineage>
        <taxon>Eukaryota</taxon>
        <taxon>Fungi</taxon>
        <taxon>Dikarya</taxon>
        <taxon>Basidiomycota</taxon>
        <taxon>Agaricomycotina</taxon>
        <taxon>Agaricomycetes</taxon>
        <taxon>Polyporales</taxon>
        <taxon>Polyporaceae</taxon>
        <taxon>Ganoderma</taxon>
    </lineage>
</organism>
<dbReference type="Pfam" id="PF00400">
    <property type="entry name" value="WD40"/>
    <property type="match status" value="3"/>
</dbReference>
<dbReference type="Proteomes" id="UP000230002">
    <property type="component" value="Unassembled WGS sequence"/>
</dbReference>